<dbReference type="InterPro" id="IPR015424">
    <property type="entry name" value="PyrdxlP-dep_Trfase"/>
</dbReference>
<dbReference type="SUPFAM" id="SSF53383">
    <property type="entry name" value="PLP-dependent transferases"/>
    <property type="match status" value="1"/>
</dbReference>
<keyword evidence="1" id="KW-0663">Pyridoxal phosphate</keyword>
<reference evidence="2" key="1">
    <citation type="submission" date="2018-05" db="EMBL/GenBank/DDBJ databases">
        <authorList>
            <person name="Lanie J.A."/>
            <person name="Ng W.-L."/>
            <person name="Kazmierczak K.M."/>
            <person name="Andrzejewski T.M."/>
            <person name="Davidsen T.M."/>
            <person name="Wayne K.J."/>
            <person name="Tettelin H."/>
            <person name="Glass J.I."/>
            <person name="Rusch D."/>
            <person name="Podicherti R."/>
            <person name="Tsui H.-C.T."/>
            <person name="Winkler M.E."/>
        </authorList>
    </citation>
    <scope>NUCLEOTIDE SEQUENCE</scope>
</reference>
<dbReference type="EMBL" id="UINC01169269">
    <property type="protein sequence ID" value="SVD72720.1"/>
    <property type="molecule type" value="Genomic_DNA"/>
</dbReference>
<name>A0A382XPF4_9ZZZZ</name>
<dbReference type="GO" id="GO:0000271">
    <property type="term" value="P:polysaccharide biosynthetic process"/>
    <property type="evidence" value="ECO:0007669"/>
    <property type="project" value="TreeGrafter"/>
</dbReference>
<dbReference type="InterPro" id="IPR000653">
    <property type="entry name" value="DegT/StrS_aminotransferase"/>
</dbReference>
<protein>
    <recommendedName>
        <fullName evidence="3">Transcriptional regulator</fullName>
    </recommendedName>
</protein>
<evidence type="ECO:0000313" key="2">
    <source>
        <dbReference type="EMBL" id="SVD72720.1"/>
    </source>
</evidence>
<feature type="non-terminal residue" evidence="2">
    <location>
        <position position="224"/>
    </location>
</feature>
<gene>
    <name evidence="2" type="ORF">METZ01_LOCUS425574</name>
</gene>
<accession>A0A382XPF4</accession>
<sequence length="224" mass="24757">MKVRYSYLPQQFKNCENLWEQLKHFVSGGDFTLGEPLKKFENEFARLIGAEYAVGVNSGTDAIKLSLKYVGVEFGDEVITTANTFVATVGAIAELGAKPVFVDCDDTFCMNINQVEEKITSKTKAIVPVHFTGYMTDMRKLCPIAEKYKIPIIEDACQSILASINGKNAGLWGISGAFSLHPLKNINVWSDGGMIVTNDIGMYNKLILLRNHGLVDRDHVETLG</sequence>
<organism evidence="2">
    <name type="scientific">marine metagenome</name>
    <dbReference type="NCBI Taxonomy" id="408172"/>
    <lineage>
        <taxon>unclassified sequences</taxon>
        <taxon>metagenomes</taxon>
        <taxon>ecological metagenomes</taxon>
    </lineage>
</organism>
<dbReference type="PANTHER" id="PTHR30244">
    <property type="entry name" value="TRANSAMINASE"/>
    <property type="match status" value="1"/>
</dbReference>
<proteinExistence type="predicted"/>
<evidence type="ECO:0000256" key="1">
    <source>
        <dbReference type="ARBA" id="ARBA00022898"/>
    </source>
</evidence>
<dbReference type="Pfam" id="PF01041">
    <property type="entry name" value="DegT_DnrJ_EryC1"/>
    <property type="match status" value="1"/>
</dbReference>
<dbReference type="PANTHER" id="PTHR30244:SF36">
    <property type="entry name" value="3-OXO-GLUCOSE-6-PHOSPHATE:GLUTAMATE AMINOTRANSFERASE"/>
    <property type="match status" value="1"/>
</dbReference>
<evidence type="ECO:0008006" key="3">
    <source>
        <dbReference type="Google" id="ProtNLM"/>
    </source>
</evidence>
<dbReference type="GO" id="GO:0008483">
    <property type="term" value="F:transaminase activity"/>
    <property type="evidence" value="ECO:0007669"/>
    <property type="project" value="TreeGrafter"/>
</dbReference>
<dbReference type="GO" id="GO:0030170">
    <property type="term" value="F:pyridoxal phosphate binding"/>
    <property type="evidence" value="ECO:0007669"/>
    <property type="project" value="TreeGrafter"/>
</dbReference>
<dbReference type="AlphaFoldDB" id="A0A382XPF4"/>
<dbReference type="Gene3D" id="3.40.640.10">
    <property type="entry name" value="Type I PLP-dependent aspartate aminotransferase-like (Major domain)"/>
    <property type="match status" value="1"/>
</dbReference>
<dbReference type="InterPro" id="IPR015421">
    <property type="entry name" value="PyrdxlP-dep_Trfase_major"/>
</dbReference>